<evidence type="ECO:0000256" key="1">
    <source>
        <dbReference type="SAM" id="SignalP"/>
    </source>
</evidence>
<evidence type="ECO:0000313" key="2">
    <source>
        <dbReference type="EMBL" id="GIG96046.1"/>
    </source>
</evidence>
<comment type="caution">
    <text evidence="2">The sequence shown here is derived from an EMBL/GenBank/DDBJ whole genome shotgun (WGS) entry which is preliminary data.</text>
</comment>
<reference evidence="2 3" key="1">
    <citation type="submission" date="2021-01" db="EMBL/GenBank/DDBJ databases">
        <title>Whole genome shotgun sequence of Plantactinospora mayteni NBRC 109088.</title>
        <authorList>
            <person name="Komaki H."/>
            <person name="Tamura T."/>
        </authorList>
    </citation>
    <scope>NUCLEOTIDE SEQUENCE [LARGE SCALE GENOMIC DNA]</scope>
    <source>
        <strain evidence="2 3">NBRC 109088</strain>
    </source>
</reference>
<feature type="signal peptide" evidence="1">
    <location>
        <begin position="1"/>
        <end position="41"/>
    </location>
</feature>
<accession>A0ABQ4EN33</accession>
<dbReference type="EMBL" id="BONX01000015">
    <property type="protein sequence ID" value="GIG96046.1"/>
    <property type="molecule type" value="Genomic_DNA"/>
</dbReference>
<dbReference type="RefSeq" id="WP_203857621.1">
    <property type="nucleotide sequence ID" value="NZ_BAAAZQ010000004.1"/>
</dbReference>
<sequence>MATTTAQNTAAPRRRVSASRRLGQVLAVAVALAVTAGAALAGGRPAQAASPPCGQEHASFAQTTADGRGQGPSSDSLYGPQDVYLSDSDPEWRYLLLYGQHRPDRTILFTFSYANGILFGSVEISAPTVIPWAGPVGSRLLVHAVLHTRCGGDDVPRRVYVGAINTTP</sequence>
<keyword evidence="3" id="KW-1185">Reference proteome</keyword>
<feature type="chain" id="PRO_5045591189" evidence="1">
    <location>
        <begin position="42"/>
        <end position="168"/>
    </location>
</feature>
<name>A0ABQ4EN33_9ACTN</name>
<organism evidence="2 3">
    <name type="scientific">Plantactinospora mayteni</name>
    <dbReference type="NCBI Taxonomy" id="566021"/>
    <lineage>
        <taxon>Bacteria</taxon>
        <taxon>Bacillati</taxon>
        <taxon>Actinomycetota</taxon>
        <taxon>Actinomycetes</taxon>
        <taxon>Micromonosporales</taxon>
        <taxon>Micromonosporaceae</taxon>
        <taxon>Plantactinospora</taxon>
    </lineage>
</organism>
<keyword evidence="1" id="KW-0732">Signal</keyword>
<protein>
    <submittedName>
        <fullName evidence="2">Uncharacterized protein</fullName>
    </submittedName>
</protein>
<gene>
    <name evidence="2" type="ORF">Pma05_26190</name>
</gene>
<evidence type="ECO:0000313" key="3">
    <source>
        <dbReference type="Proteomes" id="UP000621500"/>
    </source>
</evidence>
<proteinExistence type="predicted"/>
<dbReference type="Proteomes" id="UP000621500">
    <property type="component" value="Unassembled WGS sequence"/>
</dbReference>